<organism evidence="2">
    <name type="scientific">viral metagenome</name>
    <dbReference type="NCBI Taxonomy" id="1070528"/>
    <lineage>
        <taxon>unclassified sequences</taxon>
        <taxon>metagenomes</taxon>
        <taxon>organismal metagenomes</taxon>
    </lineage>
</organism>
<name>A0A6C0ER62_9ZZZZ</name>
<protein>
    <recommendedName>
        <fullName evidence="1">Rhodanese domain-containing protein</fullName>
    </recommendedName>
</protein>
<dbReference type="EMBL" id="MN738924">
    <property type="protein sequence ID" value="QHT31517.1"/>
    <property type="molecule type" value="Genomic_DNA"/>
</dbReference>
<proteinExistence type="predicted"/>
<sequence length="145" mass="16885">MFKNWFTPNVAIKIGFEDIKFAIQNPDKYILINTLGINEQSCLIKNTTQIELEEKMVNDLLDKFEFNSRTFLIYGKNTSDNSVDTKYNQLRGLGFSNIYIYPGGLFEWLLLQDIYGNKEFPTSGREPDMLKYRVLKTFSNSLLLT</sequence>
<dbReference type="PROSITE" id="PS50206">
    <property type="entry name" value="RHODANESE_3"/>
    <property type="match status" value="1"/>
</dbReference>
<evidence type="ECO:0000259" key="1">
    <source>
        <dbReference type="PROSITE" id="PS50206"/>
    </source>
</evidence>
<dbReference type="InterPro" id="IPR001763">
    <property type="entry name" value="Rhodanese-like_dom"/>
</dbReference>
<evidence type="ECO:0000313" key="2">
    <source>
        <dbReference type="EMBL" id="QHT31517.1"/>
    </source>
</evidence>
<dbReference type="AlphaFoldDB" id="A0A6C0ER62"/>
<feature type="domain" description="Rhodanese" evidence="1">
    <location>
        <begin position="90"/>
        <end position="113"/>
    </location>
</feature>
<reference evidence="2" key="1">
    <citation type="journal article" date="2020" name="Nature">
        <title>Giant virus diversity and host interactions through global metagenomics.</title>
        <authorList>
            <person name="Schulz F."/>
            <person name="Roux S."/>
            <person name="Paez-Espino D."/>
            <person name="Jungbluth S."/>
            <person name="Walsh D.A."/>
            <person name="Denef V.J."/>
            <person name="McMahon K.D."/>
            <person name="Konstantinidis K.T."/>
            <person name="Eloe-Fadrosh E.A."/>
            <person name="Kyrpides N.C."/>
            <person name="Woyke T."/>
        </authorList>
    </citation>
    <scope>NUCLEOTIDE SEQUENCE</scope>
    <source>
        <strain evidence="2">GVMAG-M-3300009155-48</strain>
    </source>
</reference>
<accession>A0A6C0ER62</accession>